<dbReference type="InterPro" id="IPR000719">
    <property type="entry name" value="Prot_kinase_dom"/>
</dbReference>
<organism evidence="4 5">
    <name type="scientific">Zopfia rhizophila CBS 207.26</name>
    <dbReference type="NCBI Taxonomy" id="1314779"/>
    <lineage>
        <taxon>Eukaryota</taxon>
        <taxon>Fungi</taxon>
        <taxon>Dikarya</taxon>
        <taxon>Ascomycota</taxon>
        <taxon>Pezizomycotina</taxon>
        <taxon>Dothideomycetes</taxon>
        <taxon>Dothideomycetes incertae sedis</taxon>
        <taxon>Zopfiaceae</taxon>
        <taxon>Zopfia</taxon>
    </lineage>
</organism>
<keyword evidence="4" id="KW-0418">Kinase</keyword>
<dbReference type="InterPro" id="IPR036465">
    <property type="entry name" value="vWFA_dom_sf"/>
</dbReference>
<gene>
    <name evidence="4" type="ORF">K469DRAFT_689673</name>
</gene>
<evidence type="ECO:0000313" key="5">
    <source>
        <dbReference type="Proteomes" id="UP000800200"/>
    </source>
</evidence>
<accession>A0A6A6DYS9</accession>
<dbReference type="Gene3D" id="1.10.510.10">
    <property type="entry name" value="Transferase(Phosphotransferase) domain 1"/>
    <property type="match status" value="1"/>
</dbReference>
<evidence type="ECO:0000259" key="3">
    <source>
        <dbReference type="PROSITE" id="PS50234"/>
    </source>
</evidence>
<proteinExistence type="predicted"/>
<dbReference type="Proteomes" id="UP000800200">
    <property type="component" value="Unassembled WGS sequence"/>
</dbReference>
<feature type="region of interest" description="Disordered" evidence="1">
    <location>
        <begin position="538"/>
        <end position="603"/>
    </location>
</feature>
<dbReference type="GO" id="GO:0004674">
    <property type="term" value="F:protein serine/threonine kinase activity"/>
    <property type="evidence" value="ECO:0007669"/>
    <property type="project" value="TreeGrafter"/>
</dbReference>
<dbReference type="PANTHER" id="PTHR24359:SF1">
    <property type="entry name" value="INHIBITOR OF NUCLEAR FACTOR KAPPA-B KINASE EPSILON SUBUNIT HOMOLOG 1-RELATED"/>
    <property type="match status" value="1"/>
</dbReference>
<evidence type="ECO:0000256" key="1">
    <source>
        <dbReference type="SAM" id="MobiDB-lite"/>
    </source>
</evidence>
<name>A0A6A6DYS9_9PEZI</name>
<dbReference type="OrthoDB" id="5986190at2759"/>
<evidence type="ECO:0000259" key="2">
    <source>
        <dbReference type="PROSITE" id="PS50011"/>
    </source>
</evidence>
<dbReference type="AlphaFoldDB" id="A0A6A6DYS9"/>
<keyword evidence="4" id="KW-0808">Transferase</keyword>
<dbReference type="SUPFAM" id="SSF53300">
    <property type="entry name" value="vWA-like"/>
    <property type="match status" value="1"/>
</dbReference>
<dbReference type="EMBL" id="ML994640">
    <property type="protein sequence ID" value="KAF2183925.1"/>
    <property type="molecule type" value="Genomic_DNA"/>
</dbReference>
<feature type="compositionally biased region" description="Polar residues" evidence="1">
    <location>
        <begin position="548"/>
        <end position="560"/>
    </location>
</feature>
<dbReference type="SMART" id="SM00220">
    <property type="entry name" value="S_TKc"/>
    <property type="match status" value="1"/>
</dbReference>
<dbReference type="PROSITE" id="PS50234">
    <property type="entry name" value="VWFA"/>
    <property type="match status" value="1"/>
</dbReference>
<keyword evidence="5" id="KW-1185">Reference proteome</keyword>
<sequence>MERASHVALAARARAEFELYIDQNLTIGTNGSSTDAERPFTTVDQLKAYWDPNRIRDALGDDSYPSNDCSWIQDHYIRVFSILVLLGHYVFIEEIVRCDNLADQHLPFRPHHPPPHNWPLGVDFALFYEAQWRFCVQDFNRQLLMKGAQFEEDKILPYRIHKCLNDGGSARTYWIKVARECNHLLDERYPSGTVADADDYVLKTYYTEDASTYYSNEVRAFTHLMRMRDRKYLRNMVIFYGSWRHGKSYNILLEYANQGNLEAYWKRTRPPTSGKDILQFWSRLFDTVEALQRIHELQQHEGEPLILQGIHQDIKAANILVASGRDQNDYDVVFKIADLGLSHFKAKVQPGETVGAKDTFGTPMYSAPECCRWGSLQQSDIIVTPFIDIWSLGCVFSEAVAWVVLGEHGREDYAGLRTEEINQNYSDLAAAGYGDCFHNGTDALSAVNQMHARLLDERRVSDGIIEHVINLIDNMMETKPQSRYTAEQLLKNAQRITAKARDGKYHKAFQKINGPVVEKPTPSQVPVHGSVHGVRIAHQRQPRGAASPLSQSSTAMSINSPHTTSRRQTPPQTPTQYPGRSAKRLGHYPKPSQDSVDNIDNLPRGPMAGLHILDSSLANDHTLMSGALKRNSLPSSSQIAQRPTQPRVNFVPESVDATGLRIQEDSEGEVDGYENKLFAVTTAMPRQPEYIQGPDRSVSLREPPPAVPPGRIVKPLRKYPIVSVETALNWRRGAIQPKGSSDPIESNLEKLQGRDHVFLIDDSESMRPKWQSVVRLFRALAGIVKHADTDGLDVVFAKSLERRHGNKRRELTPGIASKRLGGNCNMKEALQYVFEQFGGLLEAPQEKRRSMLGLSIRSPTTSGQSQTKRGLSVYVFTDGVWQEGPGVVCGVEEPIRHMVTKLRKNQLLDCKVGVQFIRFGNDPVGEERLDILDSRLQEVAPDIDMDIVDTTKYDDNVLKMLLGAIDRYWDGEDQMLVRSNSHRSVTQQNTLVQSNGHQIGFQV</sequence>
<evidence type="ECO:0000313" key="4">
    <source>
        <dbReference type="EMBL" id="KAF2183925.1"/>
    </source>
</evidence>
<reference evidence="4" key="1">
    <citation type="journal article" date="2020" name="Stud. Mycol.">
        <title>101 Dothideomycetes genomes: a test case for predicting lifestyles and emergence of pathogens.</title>
        <authorList>
            <person name="Haridas S."/>
            <person name="Albert R."/>
            <person name="Binder M."/>
            <person name="Bloem J."/>
            <person name="Labutti K."/>
            <person name="Salamov A."/>
            <person name="Andreopoulos B."/>
            <person name="Baker S."/>
            <person name="Barry K."/>
            <person name="Bills G."/>
            <person name="Bluhm B."/>
            <person name="Cannon C."/>
            <person name="Castanera R."/>
            <person name="Culley D."/>
            <person name="Daum C."/>
            <person name="Ezra D."/>
            <person name="Gonzalez J."/>
            <person name="Henrissat B."/>
            <person name="Kuo A."/>
            <person name="Liang C."/>
            <person name="Lipzen A."/>
            <person name="Lutzoni F."/>
            <person name="Magnuson J."/>
            <person name="Mondo S."/>
            <person name="Nolan M."/>
            <person name="Ohm R."/>
            <person name="Pangilinan J."/>
            <person name="Park H.-J."/>
            <person name="Ramirez L."/>
            <person name="Alfaro M."/>
            <person name="Sun H."/>
            <person name="Tritt A."/>
            <person name="Yoshinaga Y."/>
            <person name="Zwiers L.-H."/>
            <person name="Turgeon B."/>
            <person name="Goodwin S."/>
            <person name="Spatafora J."/>
            <person name="Crous P."/>
            <person name="Grigoriev I."/>
        </authorList>
    </citation>
    <scope>NUCLEOTIDE SEQUENCE</scope>
    <source>
        <strain evidence="4">CBS 207.26</strain>
    </source>
</reference>
<dbReference type="InterPro" id="IPR002035">
    <property type="entry name" value="VWF_A"/>
</dbReference>
<feature type="domain" description="VWFA" evidence="3">
    <location>
        <begin position="755"/>
        <end position="965"/>
    </location>
</feature>
<dbReference type="PANTHER" id="PTHR24359">
    <property type="entry name" value="SERINE/THREONINE-PROTEIN KINASE SBK1"/>
    <property type="match status" value="1"/>
</dbReference>
<dbReference type="PROSITE" id="PS50011">
    <property type="entry name" value="PROTEIN_KINASE_DOM"/>
    <property type="match status" value="1"/>
</dbReference>
<protein>
    <submittedName>
        <fullName evidence="4">Kinase-like protein</fullName>
    </submittedName>
</protein>
<dbReference type="SUPFAM" id="SSF56112">
    <property type="entry name" value="Protein kinase-like (PK-like)"/>
    <property type="match status" value="1"/>
</dbReference>
<dbReference type="InterPro" id="IPR011009">
    <property type="entry name" value="Kinase-like_dom_sf"/>
</dbReference>
<dbReference type="Pfam" id="PF00069">
    <property type="entry name" value="Pkinase"/>
    <property type="match status" value="1"/>
</dbReference>
<feature type="domain" description="Protein kinase" evidence="2">
    <location>
        <begin position="158"/>
        <end position="509"/>
    </location>
</feature>
<feature type="compositionally biased region" description="Low complexity" evidence="1">
    <location>
        <begin position="561"/>
        <end position="580"/>
    </location>
</feature>
<dbReference type="GO" id="GO:0005524">
    <property type="term" value="F:ATP binding"/>
    <property type="evidence" value="ECO:0007669"/>
    <property type="project" value="InterPro"/>
</dbReference>